<gene>
    <name evidence="2" type="ORF">ACFSF0_16195</name>
</gene>
<evidence type="ECO:0000313" key="2">
    <source>
        <dbReference type="EMBL" id="MFD1712152.1"/>
    </source>
</evidence>
<reference evidence="3" key="1">
    <citation type="journal article" date="2019" name="Int. J. Syst. Evol. Microbiol.">
        <title>The Global Catalogue of Microorganisms (GCM) 10K type strain sequencing project: providing services to taxonomists for standard genome sequencing and annotation.</title>
        <authorList>
            <consortium name="The Broad Institute Genomics Platform"/>
            <consortium name="The Broad Institute Genome Sequencing Center for Infectious Disease"/>
            <person name="Wu L."/>
            <person name="Ma J."/>
        </authorList>
    </citation>
    <scope>NUCLEOTIDE SEQUENCE [LARGE SCALE GENOMIC DNA]</scope>
    <source>
        <strain evidence="3">LMG 29247</strain>
    </source>
</reference>
<dbReference type="Proteomes" id="UP001597304">
    <property type="component" value="Unassembled WGS sequence"/>
</dbReference>
<proteinExistence type="predicted"/>
<evidence type="ECO:0000256" key="1">
    <source>
        <dbReference type="SAM" id="MobiDB-lite"/>
    </source>
</evidence>
<protein>
    <submittedName>
        <fullName evidence="2">Uncharacterized protein</fullName>
    </submittedName>
</protein>
<accession>A0ABW4KYB3</accession>
<evidence type="ECO:0000313" key="3">
    <source>
        <dbReference type="Proteomes" id="UP001597304"/>
    </source>
</evidence>
<feature type="region of interest" description="Disordered" evidence="1">
    <location>
        <begin position="1"/>
        <end position="20"/>
    </location>
</feature>
<keyword evidence="3" id="KW-1185">Reference proteome</keyword>
<dbReference type="RefSeq" id="WP_187265646.1">
    <property type="nucleotide sequence ID" value="NZ_JBHUEJ010000036.1"/>
</dbReference>
<sequence length="119" mass="13409">MTHDESSGHRGQQRRPLLEPVRVVQRPRAHDFQAHKEHSNRVADPKENQAVIDGVVFDSEQRGEAAALERELLRPAHRGEVMLGLISRHCALDPRLVEARIVCELSSEQPRPEVNSLAS</sequence>
<organism evidence="2 3">
    <name type="scientific">Ottowia flava</name>
    <dbReference type="NCBI Taxonomy" id="2675430"/>
    <lineage>
        <taxon>Bacteria</taxon>
        <taxon>Pseudomonadati</taxon>
        <taxon>Pseudomonadota</taxon>
        <taxon>Betaproteobacteria</taxon>
        <taxon>Burkholderiales</taxon>
        <taxon>Comamonadaceae</taxon>
        <taxon>Ottowia</taxon>
    </lineage>
</organism>
<comment type="caution">
    <text evidence="2">The sequence shown here is derived from an EMBL/GenBank/DDBJ whole genome shotgun (WGS) entry which is preliminary data.</text>
</comment>
<dbReference type="EMBL" id="JBHUEJ010000036">
    <property type="protein sequence ID" value="MFD1712152.1"/>
    <property type="molecule type" value="Genomic_DNA"/>
</dbReference>
<name>A0ABW4KYB3_9BURK</name>